<proteinExistence type="predicted"/>
<dbReference type="Proteomes" id="UP000245708">
    <property type="component" value="Unassembled WGS sequence"/>
</dbReference>
<protein>
    <submittedName>
        <fullName evidence="1">Uncharacterized protein</fullName>
    </submittedName>
</protein>
<accession>A0A316GL82</accession>
<evidence type="ECO:0000313" key="2">
    <source>
        <dbReference type="Proteomes" id="UP000245708"/>
    </source>
</evidence>
<dbReference type="EMBL" id="QGGW01000002">
    <property type="protein sequence ID" value="PWK61437.1"/>
    <property type="molecule type" value="Genomic_DNA"/>
</dbReference>
<sequence>MAAQVCLPAVLIFNPADSAVPSVSVDTAAISADVATALPAAGRHHIGMVFQHFALFPNMRVAGMSAAACGFRALPPPPVLRVVLLDAPFTEATG</sequence>
<evidence type="ECO:0000313" key="1">
    <source>
        <dbReference type="EMBL" id="PWK61437.1"/>
    </source>
</evidence>
<dbReference type="RefSeq" id="WP_170118998.1">
    <property type="nucleotide sequence ID" value="NZ_QGGW01000002.1"/>
</dbReference>
<reference evidence="1 2" key="1">
    <citation type="submission" date="2018-05" db="EMBL/GenBank/DDBJ databases">
        <title>Genomic Encyclopedia of Type Strains, Phase IV (KMG-IV): sequencing the most valuable type-strain genomes for metagenomic binning, comparative biology and taxonomic classification.</title>
        <authorList>
            <person name="Goeker M."/>
        </authorList>
    </citation>
    <scope>NUCLEOTIDE SEQUENCE [LARGE SCALE GENOMIC DNA]</scope>
    <source>
        <strain evidence="1 2">DSM 16097</strain>
    </source>
</reference>
<gene>
    <name evidence="1" type="ORF">C7455_102125</name>
</gene>
<organism evidence="1 2">
    <name type="scientific">Roseicyclus mahoneyensis</name>
    <dbReference type="NCBI Taxonomy" id="164332"/>
    <lineage>
        <taxon>Bacteria</taxon>
        <taxon>Pseudomonadati</taxon>
        <taxon>Pseudomonadota</taxon>
        <taxon>Alphaproteobacteria</taxon>
        <taxon>Rhodobacterales</taxon>
        <taxon>Roseobacteraceae</taxon>
        <taxon>Roseicyclus</taxon>
    </lineage>
</organism>
<keyword evidence="2" id="KW-1185">Reference proteome</keyword>
<name>A0A316GL82_9RHOB</name>
<dbReference type="AlphaFoldDB" id="A0A316GL82"/>
<comment type="caution">
    <text evidence="1">The sequence shown here is derived from an EMBL/GenBank/DDBJ whole genome shotgun (WGS) entry which is preliminary data.</text>
</comment>